<accession>A0A179HAK5</accession>
<feature type="compositionally biased region" description="Polar residues" evidence="1">
    <location>
        <begin position="55"/>
        <end position="66"/>
    </location>
</feature>
<evidence type="ECO:0000313" key="2">
    <source>
        <dbReference type="EMBL" id="OAQ87174.1"/>
    </source>
</evidence>
<name>A0A179HAK5_PURLI</name>
<feature type="compositionally biased region" description="Basic and acidic residues" evidence="1">
    <location>
        <begin position="116"/>
        <end position="125"/>
    </location>
</feature>
<evidence type="ECO:0000256" key="1">
    <source>
        <dbReference type="SAM" id="MobiDB-lite"/>
    </source>
</evidence>
<dbReference type="AlphaFoldDB" id="A0A179HAK5"/>
<sequence length="147" mass="15090">MHETPSLAPGRRGCGFVGARIHPPGLRCGARSVKAPPSSPVKMTAQGGTLPARDGTSTSVASNLNGETGGFRSPMESWSPRGPLIPPMDAVGSCPRRTGPPSGAGTPSIGGLARPLELDKLEQHHGQRASGPSKALDQRTGRHTSSN</sequence>
<feature type="region of interest" description="Disordered" evidence="1">
    <location>
        <begin position="30"/>
        <end position="147"/>
    </location>
</feature>
<dbReference type="EMBL" id="LSBH01000001">
    <property type="protein sequence ID" value="OAQ87174.1"/>
    <property type="molecule type" value="Genomic_DNA"/>
</dbReference>
<reference evidence="2 3" key="1">
    <citation type="submission" date="2016-01" db="EMBL/GenBank/DDBJ databases">
        <title>Biosynthesis of antibiotic leucinostatins and their inhibition on Phytophthora in bio-control Purpureocillium lilacinum.</title>
        <authorList>
            <person name="Wang G."/>
            <person name="Liu Z."/>
            <person name="Lin R."/>
            <person name="Li E."/>
            <person name="Mao Z."/>
            <person name="Ling J."/>
            <person name="Yin W."/>
            <person name="Xie B."/>
        </authorList>
    </citation>
    <scope>NUCLEOTIDE SEQUENCE [LARGE SCALE GENOMIC DNA]</scope>
    <source>
        <strain evidence="2">PLBJ-1</strain>
    </source>
</reference>
<comment type="caution">
    <text evidence="2">The sequence shown here is derived from an EMBL/GenBank/DDBJ whole genome shotgun (WGS) entry which is preliminary data.</text>
</comment>
<organism evidence="2 3">
    <name type="scientific">Purpureocillium lilacinum</name>
    <name type="common">Paecilomyces lilacinus</name>
    <dbReference type="NCBI Taxonomy" id="33203"/>
    <lineage>
        <taxon>Eukaryota</taxon>
        <taxon>Fungi</taxon>
        <taxon>Dikarya</taxon>
        <taxon>Ascomycota</taxon>
        <taxon>Pezizomycotina</taxon>
        <taxon>Sordariomycetes</taxon>
        <taxon>Hypocreomycetidae</taxon>
        <taxon>Hypocreales</taxon>
        <taxon>Ophiocordycipitaceae</taxon>
        <taxon>Purpureocillium</taxon>
    </lineage>
</organism>
<evidence type="ECO:0000313" key="3">
    <source>
        <dbReference type="Proteomes" id="UP000078240"/>
    </source>
</evidence>
<proteinExistence type="predicted"/>
<dbReference type="Proteomes" id="UP000078240">
    <property type="component" value="Unassembled WGS sequence"/>
</dbReference>
<gene>
    <name evidence="2" type="ORF">VFPBJ_01214</name>
</gene>
<protein>
    <submittedName>
        <fullName evidence="2">Uncharacterized protein</fullName>
    </submittedName>
</protein>